<dbReference type="EMBL" id="AFNH02000556">
    <property type="protein sequence ID" value="EZG66906.1"/>
    <property type="molecule type" value="Genomic_DNA"/>
</dbReference>
<proteinExistence type="predicted"/>
<dbReference type="GeneID" id="22912724"/>
<evidence type="ECO:0000256" key="1">
    <source>
        <dbReference type="SAM" id="MobiDB-lite"/>
    </source>
</evidence>
<evidence type="ECO:0000313" key="2">
    <source>
        <dbReference type="EMBL" id="EZG66906.1"/>
    </source>
</evidence>
<organism evidence="2 3">
    <name type="scientific">Gregarina niphandrodes</name>
    <name type="common">Septate eugregarine</name>
    <dbReference type="NCBI Taxonomy" id="110365"/>
    <lineage>
        <taxon>Eukaryota</taxon>
        <taxon>Sar</taxon>
        <taxon>Alveolata</taxon>
        <taxon>Apicomplexa</taxon>
        <taxon>Conoidasida</taxon>
        <taxon>Gregarinasina</taxon>
        <taxon>Eugregarinorida</taxon>
        <taxon>Gregarinidae</taxon>
        <taxon>Gregarina</taxon>
    </lineage>
</organism>
<comment type="caution">
    <text evidence="2">The sequence shown here is derived from an EMBL/GenBank/DDBJ whole genome shotgun (WGS) entry which is preliminary data.</text>
</comment>
<protein>
    <submittedName>
        <fullName evidence="2">Uncharacterized protein</fullName>
    </submittedName>
</protein>
<feature type="region of interest" description="Disordered" evidence="1">
    <location>
        <begin position="1"/>
        <end position="103"/>
    </location>
</feature>
<feature type="compositionally biased region" description="Polar residues" evidence="1">
    <location>
        <begin position="10"/>
        <end position="27"/>
    </location>
</feature>
<accession>A0A023B704</accession>
<feature type="compositionally biased region" description="Basic and acidic residues" evidence="1">
    <location>
        <begin position="28"/>
        <end position="41"/>
    </location>
</feature>
<dbReference type="RefSeq" id="XP_011130439.1">
    <property type="nucleotide sequence ID" value="XM_011132137.1"/>
</dbReference>
<dbReference type="Proteomes" id="UP000019763">
    <property type="component" value="Unassembled WGS sequence"/>
</dbReference>
<reference evidence="2" key="1">
    <citation type="submission" date="2013-12" db="EMBL/GenBank/DDBJ databases">
        <authorList>
            <person name="Omoto C.K."/>
            <person name="Sibley D."/>
            <person name="Venepally P."/>
            <person name="Hadjithomas M."/>
            <person name="Karamycheva S."/>
            <person name="Brunk B."/>
            <person name="Roos D."/>
            <person name="Caler E."/>
            <person name="Lorenzi H."/>
        </authorList>
    </citation>
    <scope>NUCLEOTIDE SEQUENCE</scope>
</reference>
<name>A0A023B704_GRENI</name>
<keyword evidence="3" id="KW-1185">Reference proteome</keyword>
<feature type="compositionally biased region" description="Polar residues" evidence="1">
    <location>
        <begin position="80"/>
        <end position="103"/>
    </location>
</feature>
<sequence>MTRGTPLAHHQTQPGDFQKGLPSSQRRLSTEEQNRIDEIDRILSLQEKGHKSQHSNPEVDSLMKERSAIMEATHQKKKTTGGNSKKLPNNRTSMQNLDRVLNN</sequence>
<gene>
    <name evidence="2" type="ORF">GNI_074320</name>
</gene>
<dbReference type="AlphaFoldDB" id="A0A023B704"/>
<dbReference type="VEuPathDB" id="CryptoDB:GNI_074320"/>
<evidence type="ECO:0000313" key="3">
    <source>
        <dbReference type="Proteomes" id="UP000019763"/>
    </source>
</evidence>